<gene>
    <name evidence="2" type="ORF">CEXT_635381</name>
</gene>
<evidence type="ECO:0000313" key="2">
    <source>
        <dbReference type="EMBL" id="GIY55226.1"/>
    </source>
</evidence>
<reference evidence="2 3" key="1">
    <citation type="submission" date="2021-06" db="EMBL/GenBank/DDBJ databases">
        <title>Caerostris extrusa draft genome.</title>
        <authorList>
            <person name="Kono N."/>
            <person name="Arakawa K."/>
        </authorList>
    </citation>
    <scope>NUCLEOTIDE SEQUENCE [LARGE SCALE GENOMIC DNA]</scope>
</reference>
<comment type="caution">
    <text evidence="2">The sequence shown here is derived from an EMBL/GenBank/DDBJ whole genome shotgun (WGS) entry which is preliminary data.</text>
</comment>
<keyword evidence="3" id="KW-1185">Reference proteome</keyword>
<name>A0AAV4UBN7_CAEEX</name>
<dbReference type="Proteomes" id="UP001054945">
    <property type="component" value="Unassembled WGS sequence"/>
</dbReference>
<proteinExistence type="predicted"/>
<feature type="signal peptide" evidence="1">
    <location>
        <begin position="1"/>
        <end position="18"/>
    </location>
</feature>
<evidence type="ECO:0000313" key="3">
    <source>
        <dbReference type="Proteomes" id="UP001054945"/>
    </source>
</evidence>
<protein>
    <recommendedName>
        <fullName evidence="4">Secreted protein</fullName>
    </recommendedName>
</protein>
<feature type="chain" id="PRO_5043820086" description="Secreted protein" evidence="1">
    <location>
        <begin position="19"/>
        <end position="94"/>
    </location>
</feature>
<evidence type="ECO:0008006" key="4">
    <source>
        <dbReference type="Google" id="ProtNLM"/>
    </source>
</evidence>
<sequence length="94" mass="10202">MAILKLFFFLSACSTHRGAPTSLPVHSVCVDKTIASGHECALLSVKVTLVTALSVNLLPTSVVSSHGEEIITSPLISFPWWPRRIVIGRAQSFR</sequence>
<organism evidence="2 3">
    <name type="scientific">Caerostris extrusa</name>
    <name type="common">Bark spider</name>
    <name type="synonym">Caerostris bankana</name>
    <dbReference type="NCBI Taxonomy" id="172846"/>
    <lineage>
        <taxon>Eukaryota</taxon>
        <taxon>Metazoa</taxon>
        <taxon>Ecdysozoa</taxon>
        <taxon>Arthropoda</taxon>
        <taxon>Chelicerata</taxon>
        <taxon>Arachnida</taxon>
        <taxon>Araneae</taxon>
        <taxon>Araneomorphae</taxon>
        <taxon>Entelegynae</taxon>
        <taxon>Araneoidea</taxon>
        <taxon>Araneidae</taxon>
        <taxon>Caerostris</taxon>
    </lineage>
</organism>
<keyword evidence="1" id="KW-0732">Signal</keyword>
<dbReference type="EMBL" id="BPLR01012621">
    <property type="protein sequence ID" value="GIY55226.1"/>
    <property type="molecule type" value="Genomic_DNA"/>
</dbReference>
<accession>A0AAV4UBN7</accession>
<evidence type="ECO:0000256" key="1">
    <source>
        <dbReference type="SAM" id="SignalP"/>
    </source>
</evidence>
<dbReference type="AlphaFoldDB" id="A0AAV4UBN7"/>